<dbReference type="PRINTS" id="PR00792">
    <property type="entry name" value="PEPSIN"/>
</dbReference>
<evidence type="ECO:0000259" key="4">
    <source>
        <dbReference type="PROSITE" id="PS51767"/>
    </source>
</evidence>
<dbReference type="InterPro" id="IPR034164">
    <property type="entry name" value="Pepsin-like_dom"/>
</dbReference>
<dbReference type="OrthoDB" id="771136at2759"/>
<dbReference type="InterPro" id="IPR001461">
    <property type="entry name" value="Aspartic_peptidase_A1"/>
</dbReference>
<dbReference type="AlphaFoldDB" id="A0A9P4UZI3"/>
<name>A0A9P4UZI3_9PLEO</name>
<evidence type="ECO:0000313" key="6">
    <source>
        <dbReference type="Proteomes" id="UP000799444"/>
    </source>
</evidence>
<keyword evidence="6" id="KW-1185">Reference proteome</keyword>
<organism evidence="5 6">
    <name type="scientific">Polyplosphaeria fusca</name>
    <dbReference type="NCBI Taxonomy" id="682080"/>
    <lineage>
        <taxon>Eukaryota</taxon>
        <taxon>Fungi</taxon>
        <taxon>Dikarya</taxon>
        <taxon>Ascomycota</taxon>
        <taxon>Pezizomycotina</taxon>
        <taxon>Dothideomycetes</taxon>
        <taxon>Pleosporomycetidae</taxon>
        <taxon>Pleosporales</taxon>
        <taxon>Tetraplosphaeriaceae</taxon>
        <taxon>Polyplosphaeria</taxon>
    </lineage>
</organism>
<sequence>MQTMALLALWGLHLVPVWSAIIPKSHQQDLAVQQQHVLGNEAEKLYAVPIDFNGFVNTINITIGTPPQHFNMSLDLIFNGFVVPSDTCEKYWCDYLPKQNYSSSDSSTFKPNGTWKTTISGDQEYRGPLSYDTVRFGDLAIEHQTFIEYRFTRMRGWGSINWGFDGVIGLAPSWNNGSTDSQEDYYPNYLRLLKEKDELAENVMSLTLPRKPGEQGELMLGGTNSDLYTGDFKTVELVQDDGRGYPPIDLFYSTPITSITLNTSKPHREILSSKTKAILSTEPYMILPENFTRTMLLAIGASRLDYLRYHVPCSTRAYLPELVFEIGAHNLSISAWDYVVELEPPMHGMGTICVVWITPDDEEWVMLGGPFLKAFYTRFDLDRKEVGFAEVKR</sequence>
<dbReference type="GO" id="GO:0004190">
    <property type="term" value="F:aspartic-type endopeptidase activity"/>
    <property type="evidence" value="ECO:0007669"/>
    <property type="project" value="InterPro"/>
</dbReference>
<feature type="signal peptide" evidence="3">
    <location>
        <begin position="1"/>
        <end position="19"/>
    </location>
</feature>
<dbReference type="Pfam" id="PF00026">
    <property type="entry name" value="Asp"/>
    <property type="match status" value="1"/>
</dbReference>
<comment type="caution">
    <text evidence="5">The sequence shown here is derived from an EMBL/GenBank/DDBJ whole genome shotgun (WGS) entry which is preliminary data.</text>
</comment>
<dbReference type="GO" id="GO:0006508">
    <property type="term" value="P:proteolysis"/>
    <property type="evidence" value="ECO:0007669"/>
    <property type="project" value="UniProtKB-KW"/>
</dbReference>
<reference evidence="5" key="1">
    <citation type="journal article" date="2020" name="Stud. Mycol.">
        <title>101 Dothideomycetes genomes: a test case for predicting lifestyles and emergence of pathogens.</title>
        <authorList>
            <person name="Haridas S."/>
            <person name="Albert R."/>
            <person name="Binder M."/>
            <person name="Bloem J."/>
            <person name="Labutti K."/>
            <person name="Salamov A."/>
            <person name="Andreopoulos B."/>
            <person name="Baker S."/>
            <person name="Barry K."/>
            <person name="Bills G."/>
            <person name="Bluhm B."/>
            <person name="Cannon C."/>
            <person name="Castanera R."/>
            <person name="Culley D."/>
            <person name="Daum C."/>
            <person name="Ezra D."/>
            <person name="Gonzalez J."/>
            <person name="Henrissat B."/>
            <person name="Kuo A."/>
            <person name="Liang C."/>
            <person name="Lipzen A."/>
            <person name="Lutzoni F."/>
            <person name="Magnuson J."/>
            <person name="Mondo S."/>
            <person name="Nolan M."/>
            <person name="Ohm R."/>
            <person name="Pangilinan J."/>
            <person name="Park H.-J."/>
            <person name="Ramirez L."/>
            <person name="Alfaro M."/>
            <person name="Sun H."/>
            <person name="Tritt A."/>
            <person name="Yoshinaga Y."/>
            <person name="Zwiers L.-H."/>
            <person name="Turgeon B."/>
            <person name="Goodwin S."/>
            <person name="Spatafora J."/>
            <person name="Crous P."/>
            <person name="Grigoriev I."/>
        </authorList>
    </citation>
    <scope>NUCLEOTIDE SEQUENCE</scope>
    <source>
        <strain evidence="5">CBS 125425</strain>
    </source>
</reference>
<feature type="disulfide bond" evidence="2">
    <location>
        <begin position="313"/>
        <end position="353"/>
    </location>
</feature>
<comment type="similarity">
    <text evidence="1">Belongs to the peptidase A1 family.</text>
</comment>
<dbReference type="Proteomes" id="UP000799444">
    <property type="component" value="Unassembled WGS sequence"/>
</dbReference>
<dbReference type="CDD" id="cd05471">
    <property type="entry name" value="pepsin_like"/>
    <property type="match status" value="1"/>
</dbReference>
<dbReference type="PANTHER" id="PTHR47966:SF51">
    <property type="entry name" value="BETA-SITE APP-CLEAVING ENZYME, ISOFORM A-RELATED"/>
    <property type="match status" value="1"/>
</dbReference>
<evidence type="ECO:0000256" key="3">
    <source>
        <dbReference type="SAM" id="SignalP"/>
    </source>
</evidence>
<evidence type="ECO:0000256" key="1">
    <source>
        <dbReference type="ARBA" id="ARBA00007447"/>
    </source>
</evidence>
<evidence type="ECO:0000313" key="5">
    <source>
        <dbReference type="EMBL" id="KAF2731023.1"/>
    </source>
</evidence>
<keyword evidence="5" id="KW-0645">Protease</keyword>
<gene>
    <name evidence="5" type="ORF">EJ04DRAFT_579420</name>
</gene>
<proteinExistence type="inferred from homology"/>
<protein>
    <submittedName>
        <fullName evidence="5">Acid protease</fullName>
    </submittedName>
</protein>
<dbReference type="InterPro" id="IPR021109">
    <property type="entry name" value="Peptidase_aspartic_dom_sf"/>
</dbReference>
<dbReference type="EMBL" id="ML996204">
    <property type="protein sequence ID" value="KAF2731023.1"/>
    <property type="molecule type" value="Genomic_DNA"/>
</dbReference>
<dbReference type="PROSITE" id="PS51767">
    <property type="entry name" value="PEPTIDASE_A1"/>
    <property type="match status" value="1"/>
</dbReference>
<dbReference type="SUPFAM" id="SSF50630">
    <property type="entry name" value="Acid proteases"/>
    <property type="match status" value="1"/>
</dbReference>
<keyword evidence="5" id="KW-0378">Hydrolase</keyword>
<feature type="chain" id="PRO_5040114176" evidence="3">
    <location>
        <begin position="20"/>
        <end position="393"/>
    </location>
</feature>
<dbReference type="PANTHER" id="PTHR47966">
    <property type="entry name" value="BETA-SITE APP-CLEAVING ENZYME, ISOFORM A-RELATED"/>
    <property type="match status" value="1"/>
</dbReference>
<evidence type="ECO:0000256" key="2">
    <source>
        <dbReference type="PIRSR" id="PIRSR601461-2"/>
    </source>
</evidence>
<feature type="domain" description="Peptidase A1" evidence="4">
    <location>
        <begin position="57"/>
        <end position="389"/>
    </location>
</feature>
<dbReference type="InterPro" id="IPR033121">
    <property type="entry name" value="PEPTIDASE_A1"/>
</dbReference>
<accession>A0A9P4UZI3</accession>
<keyword evidence="3" id="KW-0732">Signal</keyword>
<keyword evidence="2" id="KW-1015">Disulfide bond</keyword>
<dbReference type="Gene3D" id="2.40.70.10">
    <property type="entry name" value="Acid Proteases"/>
    <property type="match status" value="2"/>
</dbReference>